<dbReference type="PRINTS" id="PR00035">
    <property type="entry name" value="HTHGNTR"/>
</dbReference>
<evidence type="ECO:0000313" key="6">
    <source>
        <dbReference type="Proteomes" id="UP000008229"/>
    </source>
</evidence>
<dbReference type="InterPro" id="IPR036388">
    <property type="entry name" value="WH-like_DNA-bd_sf"/>
</dbReference>
<dbReference type="CDD" id="cd07377">
    <property type="entry name" value="WHTH_GntR"/>
    <property type="match status" value="1"/>
</dbReference>
<dbReference type="AlphaFoldDB" id="D3EZ18"/>
<dbReference type="SMART" id="SM00895">
    <property type="entry name" value="FCD"/>
    <property type="match status" value="1"/>
</dbReference>
<keyword evidence="1" id="KW-0805">Transcription regulation</keyword>
<dbReference type="GO" id="GO:0003677">
    <property type="term" value="F:DNA binding"/>
    <property type="evidence" value="ECO:0007669"/>
    <property type="project" value="UniProtKB-KW"/>
</dbReference>
<reference evidence="5 6" key="1">
    <citation type="journal article" date="2010" name="Stand. Genomic Sci.">
        <title>Complete genome sequence of Conexibacter woesei type strain (ID131577).</title>
        <authorList>
            <person name="Pukall R."/>
            <person name="Lapidus A."/>
            <person name="Glavina Del Rio T."/>
            <person name="Copeland A."/>
            <person name="Tice H."/>
            <person name="Cheng J.-F."/>
            <person name="Lucas S."/>
            <person name="Chen F."/>
            <person name="Nolan M."/>
            <person name="Bruce D."/>
            <person name="Goodwin L."/>
            <person name="Pitluck S."/>
            <person name="Mavromatis K."/>
            <person name="Ivanova N."/>
            <person name="Ovchinnikova G."/>
            <person name="Pati A."/>
            <person name="Chen A."/>
            <person name="Palaniappan K."/>
            <person name="Land M."/>
            <person name="Hauser L."/>
            <person name="Chang Y.-J."/>
            <person name="Jeffries C.D."/>
            <person name="Chain P."/>
            <person name="Meincke L."/>
            <person name="Sims D."/>
            <person name="Brettin T."/>
            <person name="Detter J.C."/>
            <person name="Rohde M."/>
            <person name="Goeker M."/>
            <person name="Bristow J."/>
            <person name="Eisen J.A."/>
            <person name="Markowitz V."/>
            <person name="Kyrpides N.C."/>
            <person name="Klenk H.-P."/>
            <person name="Hugenholtz P."/>
        </authorList>
    </citation>
    <scope>NUCLEOTIDE SEQUENCE [LARGE SCALE GENOMIC DNA]</scope>
    <source>
        <strain evidence="6">DSM 14684 / CIP 108061 / JCM 11494 / NBRC 100937 / ID131577</strain>
    </source>
</reference>
<dbReference type="InterPro" id="IPR036390">
    <property type="entry name" value="WH_DNA-bd_sf"/>
</dbReference>
<dbReference type="InterPro" id="IPR000524">
    <property type="entry name" value="Tscrpt_reg_HTH_GntR"/>
</dbReference>
<dbReference type="SUPFAM" id="SSF48008">
    <property type="entry name" value="GntR ligand-binding domain-like"/>
    <property type="match status" value="1"/>
</dbReference>
<evidence type="ECO:0000256" key="2">
    <source>
        <dbReference type="ARBA" id="ARBA00023125"/>
    </source>
</evidence>
<evidence type="ECO:0000313" key="5">
    <source>
        <dbReference type="EMBL" id="ADB49892.1"/>
    </source>
</evidence>
<name>D3EZ18_CONWI</name>
<dbReference type="HOGENOM" id="CLU_017584_9_1_11"/>
<proteinExistence type="predicted"/>
<evidence type="ECO:0000259" key="4">
    <source>
        <dbReference type="PROSITE" id="PS50949"/>
    </source>
</evidence>
<dbReference type="PANTHER" id="PTHR43537">
    <property type="entry name" value="TRANSCRIPTIONAL REGULATOR, GNTR FAMILY"/>
    <property type="match status" value="1"/>
</dbReference>
<dbReference type="InterPro" id="IPR011711">
    <property type="entry name" value="GntR_C"/>
</dbReference>
<dbReference type="EMBL" id="CP001854">
    <property type="protein sequence ID" value="ADB49892.1"/>
    <property type="molecule type" value="Genomic_DNA"/>
</dbReference>
<dbReference type="Gene3D" id="1.10.10.10">
    <property type="entry name" value="Winged helix-like DNA-binding domain superfamily/Winged helix DNA-binding domain"/>
    <property type="match status" value="1"/>
</dbReference>
<keyword evidence="3" id="KW-0804">Transcription</keyword>
<feature type="domain" description="HTH gntR-type" evidence="4">
    <location>
        <begin position="16"/>
        <end position="84"/>
    </location>
</feature>
<evidence type="ECO:0000256" key="1">
    <source>
        <dbReference type="ARBA" id="ARBA00023015"/>
    </source>
</evidence>
<dbReference type="SUPFAM" id="SSF46785">
    <property type="entry name" value="Winged helix' DNA-binding domain"/>
    <property type="match status" value="1"/>
</dbReference>
<protein>
    <submittedName>
        <fullName evidence="5">GntR domain protein</fullName>
    </submittedName>
</protein>
<reference evidence="6" key="2">
    <citation type="submission" date="2010-01" db="EMBL/GenBank/DDBJ databases">
        <title>The complete genome of Conexibacter woesei DSM 14684.</title>
        <authorList>
            <consortium name="US DOE Joint Genome Institute (JGI-PGF)"/>
            <person name="Lucas S."/>
            <person name="Copeland A."/>
            <person name="Lapidus A."/>
            <person name="Glavina del Rio T."/>
            <person name="Dalin E."/>
            <person name="Tice H."/>
            <person name="Bruce D."/>
            <person name="Goodwin L."/>
            <person name="Pitluck S."/>
            <person name="Kyrpides N."/>
            <person name="Mavromatis K."/>
            <person name="Ivanova N."/>
            <person name="Mikhailova N."/>
            <person name="Chertkov O."/>
            <person name="Brettin T."/>
            <person name="Detter J.C."/>
            <person name="Han C."/>
            <person name="Larimer F."/>
            <person name="Land M."/>
            <person name="Hauser L."/>
            <person name="Markowitz V."/>
            <person name="Cheng J.-F."/>
            <person name="Hugenholtz P."/>
            <person name="Woyke T."/>
            <person name="Wu D."/>
            <person name="Pukall R."/>
            <person name="Steenblock K."/>
            <person name="Schneider S."/>
            <person name="Klenk H.-P."/>
            <person name="Eisen J.A."/>
        </authorList>
    </citation>
    <scope>NUCLEOTIDE SEQUENCE [LARGE SCALE GENOMIC DNA]</scope>
    <source>
        <strain evidence="6">DSM 14684 / CIP 108061 / JCM 11494 / NBRC 100937 / ID131577</strain>
    </source>
</reference>
<keyword evidence="6" id="KW-1185">Reference proteome</keyword>
<keyword evidence="2" id="KW-0238">DNA-binding</keyword>
<dbReference type="Proteomes" id="UP000008229">
    <property type="component" value="Chromosome"/>
</dbReference>
<dbReference type="Pfam" id="PF00392">
    <property type="entry name" value="GntR"/>
    <property type="match status" value="1"/>
</dbReference>
<dbReference type="PANTHER" id="PTHR43537:SF5">
    <property type="entry name" value="UXU OPERON TRANSCRIPTIONAL REGULATOR"/>
    <property type="match status" value="1"/>
</dbReference>
<dbReference type="InterPro" id="IPR008920">
    <property type="entry name" value="TF_FadR/GntR_C"/>
</dbReference>
<dbReference type="Pfam" id="PF07729">
    <property type="entry name" value="FCD"/>
    <property type="match status" value="1"/>
</dbReference>
<gene>
    <name evidence="5" type="ordered locus">Cwoe_1464</name>
</gene>
<dbReference type="GO" id="GO:0003700">
    <property type="term" value="F:DNA-binding transcription factor activity"/>
    <property type="evidence" value="ECO:0007669"/>
    <property type="project" value="InterPro"/>
</dbReference>
<dbReference type="PROSITE" id="PS50949">
    <property type="entry name" value="HTH_GNTR"/>
    <property type="match status" value="1"/>
</dbReference>
<dbReference type="SMART" id="SM00345">
    <property type="entry name" value="HTH_GNTR"/>
    <property type="match status" value="1"/>
</dbReference>
<dbReference type="RefSeq" id="WP_012932943.1">
    <property type="nucleotide sequence ID" value="NC_013739.1"/>
</dbReference>
<dbReference type="KEGG" id="cwo:Cwoe_1464"/>
<dbReference type="STRING" id="469383.Cwoe_1464"/>
<organism evidence="5 6">
    <name type="scientific">Conexibacter woesei (strain DSM 14684 / CCUG 47730 / CIP 108061 / JCM 11494 / NBRC 100937 / ID131577)</name>
    <dbReference type="NCBI Taxonomy" id="469383"/>
    <lineage>
        <taxon>Bacteria</taxon>
        <taxon>Bacillati</taxon>
        <taxon>Actinomycetota</taxon>
        <taxon>Thermoleophilia</taxon>
        <taxon>Solirubrobacterales</taxon>
        <taxon>Conexibacteraceae</taxon>
        <taxon>Conexibacter</taxon>
    </lineage>
</organism>
<dbReference type="eggNOG" id="COG2186">
    <property type="taxonomic scope" value="Bacteria"/>
</dbReference>
<dbReference type="OrthoDB" id="7989071at2"/>
<sequence>MTRPSLLDNLRIEPREAQVFEITRRLLDFLLSGRVAPGSKIPSERQLAEALGVGRSAVREAIKSLSFLGLLQIRQGDGTYLARSGSNLLPQAIEWAMLLGEPRVLDLTETRRYIEIDVAGLAAERADDEGVALLREQLEAMRAAGDDVEAYVRADVAFHLQIAALSRNEVFADLVTSLRSLLGAWAHRVLQHAGETGTSLAMHEPIADAIAAHDVDAARAAMAAHMDRAQRRLREALAAHGAGADPAAR</sequence>
<dbReference type="Gene3D" id="1.20.120.530">
    <property type="entry name" value="GntR ligand-binding domain-like"/>
    <property type="match status" value="1"/>
</dbReference>
<evidence type="ECO:0000256" key="3">
    <source>
        <dbReference type="ARBA" id="ARBA00023163"/>
    </source>
</evidence>
<accession>D3EZ18</accession>